<dbReference type="OrthoDB" id="294702at2759"/>
<gene>
    <name evidence="1" type="ORF">E4U43_002061</name>
</gene>
<evidence type="ECO:0000313" key="1">
    <source>
        <dbReference type="EMBL" id="KAG5999465.1"/>
    </source>
</evidence>
<evidence type="ECO:0000313" key="2">
    <source>
        <dbReference type="Proteomes" id="UP000748025"/>
    </source>
</evidence>
<name>A0A9P7SYS2_9HYPO</name>
<dbReference type="EMBL" id="SRPW01001701">
    <property type="protein sequence ID" value="KAG5999465.1"/>
    <property type="molecule type" value="Genomic_DNA"/>
</dbReference>
<sequence length="144" mass="16926">MSIIELSEVLGLIPMSWSLRTKLPSQAWPAAEERKWDKDALDAYVRDPRFTQRFDFFSNEPESQACPTPVRVTYADYGYRNQAQPELEHIFLFFAPLLGSRMMYISLDHLARRHRIRIINPDRPGFGETTDADPDRRMSFWRGM</sequence>
<protein>
    <submittedName>
        <fullName evidence="1">Uncharacterized protein</fullName>
    </submittedName>
</protein>
<dbReference type="InterPro" id="IPR029058">
    <property type="entry name" value="AB_hydrolase_fold"/>
</dbReference>
<dbReference type="SUPFAM" id="SSF53474">
    <property type="entry name" value="alpha/beta-Hydrolases"/>
    <property type="match status" value="1"/>
</dbReference>
<keyword evidence="2" id="KW-1185">Reference proteome</keyword>
<proteinExistence type="predicted"/>
<accession>A0A9P7SYS2</accession>
<reference evidence="1" key="1">
    <citation type="journal article" date="2020" name="bioRxiv">
        <title>Whole genome comparisons of ergot fungi reveals the divergence and evolution of species within the genus Claviceps are the result of varying mechanisms driving genome evolution and host range expansion.</title>
        <authorList>
            <person name="Wyka S.A."/>
            <person name="Mondo S.J."/>
            <person name="Liu M."/>
            <person name="Dettman J."/>
            <person name="Nalam V."/>
            <person name="Broders K.D."/>
        </authorList>
    </citation>
    <scope>NUCLEOTIDE SEQUENCE</scope>
    <source>
        <strain evidence="1">CCC 602</strain>
    </source>
</reference>
<comment type="caution">
    <text evidence="1">The sequence shown here is derived from an EMBL/GenBank/DDBJ whole genome shotgun (WGS) entry which is preliminary data.</text>
</comment>
<dbReference type="AlphaFoldDB" id="A0A9P7SYS2"/>
<organism evidence="1 2">
    <name type="scientific">Claviceps pusilla</name>
    <dbReference type="NCBI Taxonomy" id="123648"/>
    <lineage>
        <taxon>Eukaryota</taxon>
        <taxon>Fungi</taxon>
        <taxon>Dikarya</taxon>
        <taxon>Ascomycota</taxon>
        <taxon>Pezizomycotina</taxon>
        <taxon>Sordariomycetes</taxon>
        <taxon>Hypocreomycetidae</taxon>
        <taxon>Hypocreales</taxon>
        <taxon>Clavicipitaceae</taxon>
        <taxon>Claviceps</taxon>
    </lineage>
</organism>
<dbReference type="Proteomes" id="UP000748025">
    <property type="component" value="Unassembled WGS sequence"/>
</dbReference>